<evidence type="ECO:0000313" key="4">
    <source>
        <dbReference type="EMBL" id="MBB3209117.1"/>
    </source>
</evidence>
<dbReference type="InterPro" id="IPR011250">
    <property type="entry name" value="OMP/PagP_B-barrel"/>
</dbReference>
<reference evidence="4 5" key="1">
    <citation type="submission" date="2020-08" db="EMBL/GenBank/DDBJ databases">
        <title>Genomic Encyclopedia of Type Strains, Phase III (KMG-III): the genomes of soil and plant-associated and newly described type strains.</title>
        <authorList>
            <person name="Whitman W."/>
        </authorList>
    </citation>
    <scope>NUCLEOTIDE SEQUENCE [LARGE SCALE GENOMIC DNA]</scope>
    <source>
        <strain evidence="4 5">CECT 8075</strain>
    </source>
</reference>
<dbReference type="Gene3D" id="2.40.160.20">
    <property type="match status" value="1"/>
</dbReference>
<evidence type="ECO:0000256" key="2">
    <source>
        <dbReference type="SAM" id="SignalP"/>
    </source>
</evidence>
<keyword evidence="1 2" id="KW-0732">Signal</keyword>
<keyword evidence="5" id="KW-1185">Reference proteome</keyword>
<sequence length="206" mass="22499">MKRCMLFGLVFILLGSTVGTQARGDDACRPFYVGASGGLSLIHDNEDGIAELDYEAGLDMSAFLGWQEDAGRIAFEANKFNADVNTVLGLNVPTGNLDIDSYMINGYLDFPISSRLEVYGGLGLGVARVQINCLDDTFGNAIQATSDFGMAYQAKVGTTFAFTQRAELFGGYRFMGTESLTRASDNYPTKRSRIKFIFIRSKWGVV</sequence>
<gene>
    <name evidence="4" type="ORF">FHS27_004953</name>
</gene>
<dbReference type="AlphaFoldDB" id="A0A7W5E4D1"/>
<dbReference type="EMBL" id="JACHXU010000020">
    <property type="protein sequence ID" value="MBB3209117.1"/>
    <property type="molecule type" value="Genomic_DNA"/>
</dbReference>
<name>A0A7W5E4D1_9BACT</name>
<evidence type="ECO:0000256" key="1">
    <source>
        <dbReference type="ARBA" id="ARBA00022729"/>
    </source>
</evidence>
<proteinExistence type="predicted"/>
<dbReference type="Pfam" id="PF13505">
    <property type="entry name" value="OMP_b-brl"/>
    <property type="match status" value="1"/>
</dbReference>
<accession>A0A7W5E4D1</accession>
<evidence type="ECO:0000313" key="5">
    <source>
        <dbReference type="Proteomes" id="UP000536179"/>
    </source>
</evidence>
<protein>
    <submittedName>
        <fullName evidence="4">Opacity protein-like surface antigen</fullName>
    </submittedName>
</protein>
<dbReference type="SUPFAM" id="SSF56925">
    <property type="entry name" value="OMPA-like"/>
    <property type="match status" value="1"/>
</dbReference>
<feature type="signal peptide" evidence="2">
    <location>
        <begin position="1"/>
        <end position="22"/>
    </location>
</feature>
<dbReference type="RefSeq" id="WP_184307471.1">
    <property type="nucleotide sequence ID" value="NZ_JACHXU010000020.1"/>
</dbReference>
<comment type="caution">
    <text evidence="4">The sequence shown here is derived from an EMBL/GenBank/DDBJ whole genome shotgun (WGS) entry which is preliminary data.</text>
</comment>
<dbReference type="Proteomes" id="UP000536179">
    <property type="component" value="Unassembled WGS sequence"/>
</dbReference>
<feature type="domain" description="Outer membrane protein beta-barrel" evidence="3">
    <location>
        <begin position="14"/>
        <end position="183"/>
    </location>
</feature>
<organism evidence="4 5">
    <name type="scientific">Aporhodopirellula rubra</name>
    <dbReference type="NCBI Taxonomy" id="980271"/>
    <lineage>
        <taxon>Bacteria</taxon>
        <taxon>Pseudomonadati</taxon>
        <taxon>Planctomycetota</taxon>
        <taxon>Planctomycetia</taxon>
        <taxon>Pirellulales</taxon>
        <taxon>Pirellulaceae</taxon>
        <taxon>Aporhodopirellula</taxon>
    </lineage>
</organism>
<dbReference type="InterPro" id="IPR027385">
    <property type="entry name" value="Beta-barrel_OMP"/>
</dbReference>
<feature type="chain" id="PRO_5030818641" evidence="2">
    <location>
        <begin position="23"/>
        <end position="206"/>
    </location>
</feature>
<evidence type="ECO:0000259" key="3">
    <source>
        <dbReference type="Pfam" id="PF13505"/>
    </source>
</evidence>